<feature type="compositionally biased region" description="Basic and acidic residues" evidence="1">
    <location>
        <begin position="98"/>
        <end position="107"/>
    </location>
</feature>
<dbReference type="RefSeq" id="WP_015259496.1">
    <property type="nucleotide sequence ID" value="NC_019902.2"/>
</dbReference>
<evidence type="ECO:0000313" key="3">
    <source>
        <dbReference type="EMBL" id="AGA34385.1"/>
    </source>
</evidence>
<dbReference type="KEGG" id="tni:TVNIR_2747"/>
<dbReference type="STRING" id="1255043.TVNIR_2747"/>
<dbReference type="SUPFAM" id="SSF50939">
    <property type="entry name" value="Sialidases"/>
    <property type="match status" value="1"/>
</dbReference>
<dbReference type="CDD" id="cd15482">
    <property type="entry name" value="Sialidase_non-viral"/>
    <property type="match status" value="1"/>
</dbReference>
<dbReference type="AlphaFoldDB" id="L0DZL7"/>
<protein>
    <submittedName>
        <fullName evidence="3">Signal peptide protein</fullName>
    </submittedName>
</protein>
<organism evidence="3 4">
    <name type="scientific">Thioalkalivibrio nitratireducens (strain DSM 14787 / UNIQEM 213 / ALEN2)</name>
    <dbReference type="NCBI Taxonomy" id="1255043"/>
    <lineage>
        <taxon>Bacteria</taxon>
        <taxon>Pseudomonadati</taxon>
        <taxon>Pseudomonadota</taxon>
        <taxon>Gammaproteobacteria</taxon>
        <taxon>Chromatiales</taxon>
        <taxon>Ectothiorhodospiraceae</taxon>
        <taxon>Thioalkalivibrio</taxon>
    </lineage>
</organism>
<dbReference type="Proteomes" id="UP000010809">
    <property type="component" value="Chromosome"/>
</dbReference>
<dbReference type="PATRIC" id="fig|1255043.3.peg.2772"/>
<feature type="signal peptide" evidence="2">
    <location>
        <begin position="1"/>
        <end position="25"/>
    </location>
</feature>
<reference evidence="3" key="1">
    <citation type="submission" date="2015-12" db="EMBL/GenBank/DDBJ databases">
        <authorList>
            <person name="Tikhonova T.V."/>
            <person name="Pavlov A.R."/>
            <person name="Beletsky A.V."/>
            <person name="Mardanov A.V."/>
            <person name="Sorokin D.Y."/>
            <person name="Ravin N.V."/>
            <person name="Popov V.O."/>
        </authorList>
    </citation>
    <scope>NUCLEOTIDE SEQUENCE</scope>
    <source>
        <strain evidence="3">DSM 14787</strain>
    </source>
</reference>
<gene>
    <name evidence="3" type="ordered locus">TVNIR_2747</name>
</gene>
<feature type="chain" id="PRO_5003940653" evidence="2">
    <location>
        <begin position="26"/>
        <end position="415"/>
    </location>
</feature>
<dbReference type="OrthoDB" id="9764969at2"/>
<dbReference type="eggNOG" id="COG4409">
    <property type="taxonomic scope" value="Bacteria"/>
</dbReference>
<feature type="region of interest" description="Disordered" evidence="1">
    <location>
        <begin position="86"/>
        <end position="108"/>
    </location>
</feature>
<evidence type="ECO:0000256" key="1">
    <source>
        <dbReference type="SAM" id="MobiDB-lite"/>
    </source>
</evidence>
<evidence type="ECO:0000256" key="2">
    <source>
        <dbReference type="SAM" id="SignalP"/>
    </source>
</evidence>
<keyword evidence="4" id="KW-1185">Reference proteome</keyword>
<sequence>MVQNPMRVAVLAAVVCVFTPLPADATDGGTTDTSRHPDCRNDPAPLSVHCGHTPTPVIDGEGRLRVAWVQRDRVLVAASDDRGQTFDAPVAINPEPEPIDHNGENRPKLALGPAGELYVSYTRRLERRFSGDIRFSRSLDGGTRFSNPVTVNDNREPISHRFDALGVDGEGAVFLAWLDARDAAAADRVGHRYPGSALYYARSTDGGRSFSVNRKLADHSCQCCRIALDMDPDGLPVLIWRHVFGTSTRDHALLAFRGHGRPGELRRASEDGWEIDACPHHGPGLSIHDDGVYHMVWFTNASEQRRGPYYAHSTDAGRAFSDPLPVGRRDRSASHPDVLSLGARVAIAWTEVDGDDTILKVMQSADGGRRWGAPFEQARMPGPADHPLWLESRGEALLSWHGPAAGYQLFQVSAP</sequence>
<accession>L0DZL7</accession>
<dbReference type="Gene3D" id="2.120.10.10">
    <property type="match status" value="2"/>
</dbReference>
<name>L0DZL7_THIND</name>
<dbReference type="HOGENOM" id="CLU_658671_0_0_6"/>
<dbReference type="EMBL" id="CP003989">
    <property type="protein sequence ID" value="AGA34385.1"/>
    <property type="molecule type" value="Genomic_DNA"/>
</dbReference>
<proteinExistence type="predicted"/>
<keyword evidence="2" id="KW-0732">Signal</keyword>
<dbReference type="InterPro" id="IPR036278">
    <property type="entry name" value="Sialidase_sf"/>
</dbReference>
<evidence type="ECO:0000313" key="4">
    <source>
        <dbReference type="Proteomes" id="UP000010809"/>
    </source>
</evidence>